<keyword evidence="4" id="KW-1185">Reference proteome</keyword>
<name>A0AAV5TTF0_9BILA</name>
<proteinExistence type="predicted"/>
<evidence type="ECO:0000313" key="4">
    <source>
        <dbReference type="Proteomes" id="UP001432027"/>
    </source>
</evidence>
<protein>
    <submittedName>
        <fullName evidence="3">Uncharacterized protein</fullName>
    </submittedName>
</protein>
<reference evidence="3" key="1">
    <citation type="submission" date="2023-10" db="EMBL/GenBank/DDBJ databases">
        <title>Genome assembly of Pristionchus species.</title>
        <authorList>
            <person name="Yoshida K."/>
            <person name="Sommer R.J."/>
        </authorList>
    </citation>
    <scope>NUCLEOTIDE SEQUENCE</scope>
    <source>
        <strain evidence="3">RS0144</strain>
    </source>
</reference>
<feature type="compositionally biased region" description="Basic and acidic residues" evidence="1">
    <location>
        <begin position="17"/>
        <end position="44"/>
    </location>
</feature>
<feature type="non-terminal residue" evidence="3">
    <location>
        <position position="1"/>
    </location>
</feature>
<gene>
    <name evidence="2" type="ORF">PENTCL1PPCAC_19677</name>
    <name evidence="3" type="ORF">PENTCL1PPCAC_19679</name>
</gene>
<evidence type="ECO:0000313" key="2">
    <source>
        <dbReference type="EMBL" id="GMS97502.1"/>
    </source>
</evidence>
<dbReference type="Proteomes" id="UP001432027">
    <property type="component" value="Unassembled WGS sequence"/>
</dbReference>
<dbReference type="EMBL" id="BTSX01000004">
    <property type="protein sequence ID" value="GMS97504.1"/>
    <property type="molecule type" value="Genomic_DNA"/>
</dbReference>
<evidence type="ECO:0000313" key="3">
    <source>
        <dbReference type="EMBL" id="GMS97504.1"/>
    </source>
</evidence>
<sequence length="68" mass="8085">QTPKEEWKAMMVGYASNEEKKRDGDEQVEAEYPREDMSDEEKKTAHKELARMVVTRQMRKEARLIREG</sequence>
<evidence type="ECO:0000256" key="1">
    <source>
        <dbReference type="SAM" id="MobiDB-lite"/>
    </source>
</evidence>
<dbReference type="AlphaFoldDB" id="A0AAV5TTF0"/>
<comment type="caution">
    <text evidence="3">The sequence shown here is derived from an EMBL/GenBank/DDBJ whole genome shotgun (WGS) entry which is preliminary data.</text>
</comment>
<feature type="region of interest" description="Disordered" evidence="1">
    <location>
        <begin position="13"/>
        <end position="44"/>
    </location>
</feature>
<dbReference type="EMBL" id="BTSX01000004">
    <property type="protein sequence ID" value="GMS97502.1"/>
    <property type="molecule type" value="Genomic_DNA"/>
</dbReference>
<organism evidence="3 4">
    <name type="scientific">Pristionchus entomophagus</name>
    <dbReference type="NCBI Taxonomy" id="358040"/>
    <lineage>
        <taxon>Eukaryota</taxon>
        <taxon>Metazoa</taxon>
        <taxon>Ecdysozoa</taxon>
        <taxon>Nematoda</taxon>
        <taxon>Chromadorea</taxon>
        <taxon>Rhabditida</taxon>
        <taxon>Rhabditina</taxon>
        <taxon>Diplogasteromorpha</taxon>
        <taxon>Diplogasteroidea</taxon>
        <taxon>Neodiplogasteridae</taxon>
        <taxon>Pristionchus</taxon>
    </lineage>
</organism>
<accession>A0AAV5TTF0</accession>